<comment type="similarity">
    <text evidence="1 3">Belongs to the DapA family.</text>
</comment>
<dbReference type="InterPro" id="IPR002220">
    <property type="entry name" value="DapA-like"/>
</dbReference>
<evidence type="ECO:0000313" key="5">
    <source>
        <dbReference type="Proteomes" id="UP000428803"/>
    </source>
</evidence>
<dbReference type="GO" id="GO:0008840">
    <property type="term" value="F:4-hydroxy-tetrahydrodipicolinate synthase activity"/>
    <property type="evidence" value="ECO:0007669"/>
    <property type="project" value="TreeGrafter"/>
</dbReference>
<dbReference type="Pfam" id="PF00701">
    <property type="entry name" value="DHDPS"/>
    <property type="match status" value="1"/>
</dbReference>
<dbReference type="RefSeq" id="WP_158897521.1">
    <property type="nucleotide sequence ID" value="NZ_CP035733.1"/>
</dbReference>
<dbReference type="PANTHER" id="PTHR12128:SF66">
    <property type="entry name" value="4-HYDROXY-2-OXOGLUTARATE ALDOLASE, MITOCHONDRIAL"/>
    <property type="match status" value="1"/>
</dbReference>
<dbReference type="AlphaFoldDB" id="A0A6I6L4X9"/>
<keyword evidence="5" id="KW-1185">Reference proteome</keyword>
<dbReference type="KEGG" id="slaa:EUU25_00470"/>
<dbReference type="SUPFAM" id="SSF51569">
    <property type="entry name" value="Aldolase"/>
    <property type="match status" value="1"/>
</dbReference>
<accession>A0A6I6L4X9</accession>
<evidence type="ECO:0000256" key="1">
    <source>
        <dbReference type="ARBA" id="ARBA00007592"/>
    </source>
</evidence>
<evidence type="ECO:0000256" key="3">
    <source>
        <dbReference type="PIRNR" id="PIRNR001365"/>
    </source>
</evidence>
<evidence type="ECO:0000313" key="4">
    <source>
        <dbReference type="EMBL" id="QGY79221.1"/>
    </source>
</evidence>
<dbReference type="PANTHER" id="PTHR12128">
    <property type="entry name" value="DIHYDRODIPICOLINATE SYNTHASE"/>
    <property type="match status" value="1"/>
</dbReference>
<dbReference type="EMBL" id="CP035733">
    <property type="protein sequence ID" value="QGY79221.1"/>
    <property type="molecule type" value="Genomic_DNA"/>
</dbReference>
<organism evidence="4 5">
    <name type="scientific">Sphingorhabdus lacus</name>
    <dbReference type="NCBI Taxonomy" id="392610"/>
    <lineage>
        <taxon>Bacteria</taxon>
        <taxon>Pseudomonadati</taxon>
        <taxon>Pseudomonadota</taxon>
        <taxon>Alphaproteobacteria</taxon>
        <taxon>Sphingomonadales</taxon>
        <taxon>Sphingomonadaceae</taxon>
        <taxon>Sphingorhabdus</taxon>
    </lineage>
</organism>
<proteinExistence type="inferred from homology"/>
<dbReference type="InterPro" id="IPR013785">
    <property type="entry name" value="Aldolase_TIM"/>
</dbReference>
<keyword evidence="2 3" id="KW-0456">Lyase</keyword>
<evidence type="ECO:0000256" key="2">
    <source>
        <dbReference type="ARBA" id="ARBA00023239"/>
    </source>
</evidence>
<dbReference type="Proteomes" id="UP000428803">
    <property type="component" value="Chromosome"/>
</dbReference>
<dbReference type="SMART" id="SM01130">
    <property type="entry name" value="DHDPS"/>
    <property type="match status" value="1"/>
</dbReference>
<reference evidence="5" key="1">
    <citation type="submission" date="2019-01" db="EMBL/GenBank/DDBJ databases">
        <title>Sphingorhabdus lacus sp.nov., isolated from an oligotrophic freshwater lake.</title>
        <authorList>
            <person name="Park M."/>
        </authorList>
    </citation>
    <scope>NUCLEOTIDE SEQUENCE [LARGE SCALE GENOMIC DNA]</scope>
    <source>
        <strain evidence="5">IMCC1753</strain>
    </source>
</reference>
<sequence>MPLSNTKLQMRGLYPATVAVYNDDFSLDVEATRTHLASVAAVSGVKGLVVTGMLAEVLELTSEEEVEIVKIACSVRKEGQLIIAGLMERNPDLAVKQAKALKAAGADALLVFPPYELRSYRKLLSDEAEMVKYFSRLDDEAAIPLIVFQYPPASAAAYPINILERLADIPGVVGVKAATGTVEAYYDIWDKLKDKISVLAAVDSPPLREMLLYGAHGALIGISTITPQHWVKLLEATEAKDVARTDAIFDKICRPLMASVFENQKPTRATHETACVKEALVQLGEIPSARIRPPAVPVTESIAQEIREALIASELLQGEAVR</sequence>
<name>A0A6I6L4X9_9SPHN</name>
<dbReference type="PIRSF" id="PIRSF001365">
    <property type="entry name" value="DHDPS"/>
    <property type="match status" value="1"/>
</dbReference>
<dbReference type="CDD" id="cd00408">
    <property type="entry name" value="DHDPS-like"/>
    <property type="match status" value="1"/>
</dbReference>
<protein>
    <submittedName>
        <fullName evidence="4">Dihydrodipicolinate synthase family protein</fullName>
    </submittedName>
</protein>
<dbReference type="OrthoDB" id="199953at2"/>
<dbReference type="Gene3D" id="3.20.20.70">
    <property type="entry name" value="Aldolase class I"/>
    <property type="match status" value="1"/>
</dbReference>
<gene>
    <name evidence="4" type="ORF">EUU25_00470</name>
</gene>